<feature type="domain" description="DNA methylase adenine-specific" evidence="1">
    <location>
        <begin position="18"/>
        <end position="76"/>
    </location>
</feature>
<evidence type="ECO:0000259" key="1">
    <source>
        <dbReference type="Pfam" id="PF02384"/>
    </source>
</evidence>
<accession>X1B878</accession>
<dbReference type="PRINTS" id="PR00507">
    <property type="entry name" value="N12N6MTFRASE"/>
</dbReference>
<dbReference type="InterPro" id="IPR029063">
    <property type="entry name" value="SAM-dependent_MTases_sf"/>
</dbReference>
<sequence>MRSTISQTHLPGEWAEREKLREKGQFWTPDWVARAMVNYVIENSTLVFDPAFGRGAFYIALKTINQLSQTNIMFYG</sequence>
<reference evidence="2" key="1">
    <citation type="journal article" date="2014" name="Front. Microbiol.">
        <title>High frequency of phylogenetically diverse reductive dehalogenase-homologous genes in deep subseafloor sedimentary metagenomes.</title>
        <authorList>
            <person name="Kawai M."/>
            <person name="Futagami T."/>
            <person name="Toyoda A."/>
            <person name="Takaki Y."/>
            <person name="Nishi S."/>
            <person name="Hori S."/>
            <person name="Arai W."/>
            <person name="Tsubouchi T."/>
            <person name="Morono Y."/>
            <person name="Uchiyama I."/>
            <person name="Ito T."/>
            <person name="Fujiyama A."/>
            <person name="Inagaki F."/>
            <person name="Takami H."/>
        </authorList>
    </citation>
    <scope>NUCLEOTIDE SEQUENCE</scope>
    <source>
        <strain evidence="2">Expedition CK06-06</strain>
    </source>
</reference>
<protein>
    <recommendedName>
        <fullName evidence="1">DNA methylase adenine-specific domain-containing protein</fullName>
    </recommendedName>
</protein>
<comment type="caution">
    <text evidence="2">The sequence shown here is derived from an EMBL/GenBank/DDBJ whole genome shotgun (WGS) entry which is preliminary data.</text>
</comment>
<dbReference type="AlphaFoldDB" id="X1B878"/>
<dbReference type="Gene3D" id="3.40.50.150">
    <property type="entry name" value="Vaccinia Virus protein VP39"/>
    <property type="match status" value="1"/>
</dbReference>
<organism evidence="2">
    <name type="scientific">marine sediment metagenome</name>
    <dbReference type="NCBI Taxonomy" id="412755"/>
    <lineage>
        <taxon>unclassified sequences</taxon>
        <taxon>metagenomes</taxon>
        <taxon>ecological metagenomes</taxon>
    </lineage>
</organism>
<evidence type="ECO:0000313" key="2">
    <source>
        <dbReference type="EMBL" id="GAG68201.1"/>
    </source>
</evidence>
<dbReference type="InterPro" id="IPR003356">
    <property type="entry name" value="DNA_methylase_A-5"/>
</dbReference>
<feature type="non-terminal residue" evidence="2">
    <location>
        <position position="76"/>
    </location>
</feature>
<name>X1B878_9ZZZZ</name>
<gene>
    <name evidence="2" type="ORF">S01H4_12880</name>
</gene>
<dbReference type="GO" id="GO:0003677">
    <property type="term" value="F:DNA binding"/>
    <property type="evidence" value="ECO:0007669"/>
    <property type="project" value="InterPro"/>
</dbReference>
<dbReference type="Pfam" id="PF02384">
    <property type="entry name" value="N6_Mtase"/>
    <property type="match status" value="1"/>
</dbReference>
<dbReference type="EMBL" id="BART01005612">
    <property type="protein sequence ID" value="GAG68201.1"/>
    <property type="molecule type" value="Genomic_DNA"/>
</dbReference>
<dbReference type="GO" id="GO:0008170">
    <property type="term" value="F:N-methyltransferase activity"/>
    <property type="evidence" value="ECO:0007669"/>
    <property type="project" value="InterPro"/>
</dbReference>
<proteinExistence type="predicted"/>
<dbReference type="SUPFAM" id="SSF53335">
    <property type="entry name" value="S-adenosyl-L-methionine-dependent methyltransferases"/>
    <property type="match status" value="1"/>
</dbReference>